<proteinExistence type="evidence at transcript level"/>
<dbReference type="Gene3D" id="2.130.10.10">
    <property type="entry name" value="YVTN repeat-like/Quinoprotein amine dehydrogenase"/>
    <property type="match status" value="3"/>
</dbReference>
<dbReference type="GO" id="GO:0030686">
    <property type="term" value="C:90S preribosome"/>
    <property type="evidence" value="ECO:0007669"/>
    <property type="project" value="InterPro"/>
</dbReference>
<dbReference type="InterPro" id="IPR036322">
    <property type="entry name" value="WD40_repeat_dom_sf"/>
</dbReference>
<dbReference type="EMBL" id="LR783968">
    <property type="protein sequence ID" value="CAB3231310.1"/>
    <property type="molecule type" value="mRNA"/>
</dbReference>
<reference evidence="2" key="1">
    <citation type="submission" date="2020-04" db="EMBL/GenBank/DDBJ databases">
        <authorList>
            <person name="Neveu A P."/>
        </authorList>
    </citation>
    <scope>NUCLEOTIDE SEQUENCE</scope>
    <source>
        <tissue evidence="2">Whole embryo</tissue>
    </source>
</reference>
<feature type="repeat" description="WD" evidence="1">
    <location>
        <begin position="96"/>
        <end position="137"/>
    </location>
</feature>
<dbReference type="SUPFAM" id="SSF50978">
    <property type="entry name" value="WD40 repeat-like"/>
    <property type="match status" value="1"/>
</dbReference>
<dbReference type="PROSITE" id="PS50082">
    <property type="entry name" value="WD_REPEATS_2"/>
    <property type="match status" value="1"/>
</dbReference>
<dbReference type="InterPro" id="IPR015943">
    <property type="entry name" value="WD40/YVTN_repeat-like_dom_sf"/>
</dbReference>
<dbReference type="GO" id="GO:0003723">
    <property type="term" value="F:RNA binding"/>
    <property type="evidence" value="ECO:0007669"/>
    <property type="project" value="TreeGrafter"/>
</dbReference>
<dbReference type="InterPro" id="IPR011044">
    <property type="entry name" value="Quino_amine_DH_bsu"/>
</dbReference>
<dbReference type="PANTHER" id="PTHR44163">
    <property type="entry name" value="U3 SMALL NUCLEOLAR RNA-ASSOCIATED PROTEIN 4 HOMOLOG"/>
    <property type="match status" value="1"/>
</dbReference>
<dbReference type="SUPFAM" id="SSF50969">
    <property type="entry name" value="YVTN repeat-like/Quinoprotein amine dehydrogenase"/>
    <property type="match status" value="1"/>
</dbReference>
<dbReference type="GO" id="GO:0032040">
    <property type="term" value="C:small-subunit processome"/>
    <property type="evidence" value="ECO:0007669"/>
    <property type="project" value="TreeGrafter"/>
</dbReference>
<organism evidence="2">
    <name type="scientific">Phallusia mammillata</name>
    <dbReference type="NCBI Taxonomy" id="59560"/>
    <lineage>
        <taxon>Eukaryota</taxon>
        <taxon>Metazoa</taxon>
        <taxon>Chordata</taxon>
        <taxon>Tunicata</taxon>
        <taxon>Ascidiacea</taxon>
        <taxon>Phlebobranchia</taxon>
        <taxon>Ascidiidae</taxon>
        <taxon>Phallusia</taxon>
    </lineage>
</organism>
<evidence type="ECO:0000313" key="2">
    <source>
        <dbReference type="EMBL" id="CAB3231310.1"/>
    </source>
</evidence>
<gene>
    <name evidence="2" type="primary">Cirh1a</name>
</gene>
<dbReference type="GO" id="GO:0000462">
    <property type="term" value="P:maturation of SSU-rRNA from tricistronic rRNA transcript (SSU-rRNA, 5.8S rRNA, LSU-rRNA)"/>
    <property type="evidence" value="ECO:0007669"/>
    <property type="project" value="InterPro"/>
</dbReference>
<dbReference type="GO" id="GO:0034455">
    <property type="term" value="C:t-UTP complex"/>
    <property type="evidence" value="ECO:0007669"/>
    <property type="project" value="TreeGrafter"/>
</dbReference>
<accession>A0A6F9D9Z3</accession>
<dbReference type="InterPro" id="IPR046351">
    <property type="entry name" value="UTP4"/>
</dbReference>
<dbReference type="Pfam" id="PF00400">
    <property type="entry name" value="WD40"/>
    <property type="match status" value="3"/>
</dbReference>
<name>A0A6F9D9Z3_9ASCI</name>
<dbReference type="AlphaFoldDB" id="A0A6F9D9Z3"/>
<sequence>MSSQIVHRCRLFDYTPSAVQCMAVSKLSHDLAVARSDGSIEIWNTCGNWFIKMVIPGMKDRSVECLVWIGNRLISGGLHGDISEYDLSSASAKNSVDSYGGAVWCMALSPDENQIAIGCEDGSVKIFDVTDKSVSYERTFDKQEGRILSIAWHAGGDILVTGSVDVIRMWSTITGRAIQRITIDRQMKNVETIVWCLLVLSNFTIVSGDSSGRVQFWDGKNASQLQSFQVHRADVLSLCSHPDERSVYASGVDPRVIQFSLVPDEDRMSWVKGNMKLKHTHDVRALAVVRDKLVSGGVDTNIMTNFLDKQNGKFQRIYSFPSKSLVSFAADKRGILFQYSDKLELWSLATSAYCKDLNRSFEIDEEPVKLLEIRKPKSDLDQIVCSSVSKCGRWIAYSTTKTIRFYHVTISNDDVTINLQRVKCVGLTPAHSLLFTRDSNRLIISTNTHKLLIVQLDSETDAARLVQILPTKSHTCLSHLLATSIDSRFLAVGNLESEICVYDLTNMTEFCTLPRATCIPTAMMFHPTLNTLLVTYHDMQVFEFCLTKKGYSNWTKHIHMLKRLPLLESIHPVSRGHSNRAIINRINCIQTDESEELHFVSRSGIYVLERVTI</sequence>
<dbReference type="InterPro" id="IPR001680">
    <property type="entry name" value="WD40_rpt"/>
</dbReference>
<evidence type="ECO:0000256" key="1">
    <source>
        <dbReference type="PROSITE-ProRule" id="PRU00221"/>
    </source>
</evidence>
<protein>
    <submittedName>
        <fullName evidence="2">Cirhin-like</fullName>
    </submittedName>
</protein>
<dbReference type="SMART" id="SM00320">
    <property type="entry name" value="WD40"/>
    <property type="match status" value="9"/>
</dbReference>
<keyword evidence="1" id="KW-0853">WD repeat</keyword>
<dbReference type="PANTHER" id="PTHR44163:SF1">
    <property type="entry name" value="U3 SMALL NUCLEOLAR RNA-ASSOCIATED PROTEIN 4 HOMOLOG"/>
    <property type="match status" value="1"/>
</dbReference>